<dbReference type="PANTHER" id="PTHR30346:SF29">
    <property type="entry name" value="LYSR SUBSTRATE-BINDING"/>
    <property type="match status" value="1"/>
</dbReference>
<dbReference type="InterPro" id="IPR036388">
    <property type="entry name" value="WH-like_DNA-bd_sf"/>
</dbReference>
<dbReference type="OrthoDB" id="4131546at2"/>
<evidence type="ECO:0000259" key="5">
    <source>
        <dbReference type="PROSITE" id="PS50931"/>
    </source>
</evidence>
<dbReference type="InterPro" id="IPR005119">
    <property type="entry name" value="LysR_subst-bd"/>
</dbReference>
<dbReference type="InterPro" id="IPR000847">
    <property type="entry name" value="LysR_HTH_N"/>
</dbReference>
<dbReference type="GO" id="GO:0003677">
    <property type="term" value="F:DNA binding"/>
    <property type="evidence" value="ECO:0007669"/>
    <property type="project" value="UniProtKB-KW"/>
</dbReference>
<evidence type="ECO:0000313" key="6">
    <source>
        <dbReference type="EMBL" id="RCG25720.1"/>
    </source>
</evidence>
<evidence type="ECO:0000256" key="3">
    <source>
        <dbReference type="ARBA" id="ARBA00023125"/>
    </source>
</evidence>
<sequence>MIDLRRLTVLRAIARYSTVTAAAGSLHLTPSAVSQQMRQLSRDTGTPLLEPHGRRVRLTPAARVLLRHADRMEDYWQQAEAELAATRPAALSGTLRLAGFPTAVSVFLAPAAAQLRHASPTLTIEVREAEPAHCFDLLFCADTDLAVVEATADNPPLSDAAFAQRPLFEDPFELLTCASHPLAGRPSVAFHDLAEEPWVVGFPGDSARQLILAACNSAGFSPAIAHQARDWSAVASLVAHGLGIALIPSTATLPPQPQLVRTPLTGSNRPTRQFVRVVRSGSEQHPAIDAVTPLLDSLAAKHTDRAG</sequence>
<name>A0A367F850_9ACTN</name>
<comment type="similarity">
    <text evidence="1">Belongs to the LysR transcriptional regulatory family.</text>
</comment>
<dbReference type="SUPFAM" id="SSF46785">
    <property type="entry name" value="Winged helix' DNA-binding domain"/>
    <property type="match status" value="1"/>
</dbReference>
<dbReference type="PANTHER" id="PTHR30346">
    <property type="entry name" value="TRANSCRIPTIONAL DUAL REGULATOR HCAR-RELATED"/>
    <property type="match status" value="1"/>
</dbReference>
<reference evidence="6 7" key="1">
    <citation type="submission" date="2018-06" db="EMBL/GenBank/DDBJ databases">
        <title>Streptomyces reniochalinae sp. nov. and Streptomyces diacarnus sp. nov. from marine sponges.</title>
        <authorList>
            <person name="Li L."/>
        </authorList>
    </citation>
    <scope>NUCLEOTIDE SEQUENCE [LARGE SCALE GENOMIC DNA]</scope>
    <source>
        <strain evidence="6 7">LHW50302</strain>
    </source>
</reference>
<dbReference type="Gene3D" id="1.10.10.10">
    <property type="entry name" value="Winged helix-like DNA-binding domain superfamily/Winged helix DNA-binding domain"/>
    <property type="match status" value="1"/>
</dbReference>
<dbReference type="GO" id="GO:0032993">
    <property type="term" value="C:protein-DNA complex"/>
    <property type="evidence" value="ECO:0007669"/>
    <property type="project" value="TreeGrafter"/>
</dbReference>
<dbReference type="CDD" id="cd08423">
    <property type="entry name" value="PBP2_LTTR_like_6"/>
    <property type="match status" value="1"/>
</dbReference>
<evidence type="ECO:0000313" key="7">
    <source>
        <dbReference type="Proteomes" id="UP000253507"/>
    </source>
</evidence>
<keyword evidence="7" id="KW-1185">Reference proteome</keyword>
<dbReference type="Pfam" id="PF00126">
    <property type="entry name" value="HTH_1"/>
    <property type="match status" value="1"/>
</dbReference>
<dbReference type="SUPFAM" id="SSF53850">
    <property type="entry name" value="Periplasmic binding protein-like II"/>
    <property type="match status" value="1"/>
</dbReference>
<organism evidence="6 7">
    <name type="scientific">Streptomyces reniochalinae</name>
    <dbReference type="NCBI Taxonomy" id="2250578"/>
    <lineage>
        <taxon>Bacteria</taxon>
        <taxon>Bacillati</taxon>
        <taxon>Actinomycetota</taxon>
        <taxon>Actinomycetes</taxon>
        <taxon>Kitasatosporales</taxon>
        <taxon>Streptomycetaceae</taxon>
        <taxon>Streptomyces</taxon>
    </lineage>
</organism>
<keyword evidence="2" id="KW-0805">Transcription regulation</keyword>
<keyword evidence="4" id="KW-0804">Transcription</keyword>
<dbReference type="Pfam" id="PF03466">
    <property type="entry name" value="LysR_substrate"/>
    <property type="match status" value="1"/>
</dbReference>
<evidence type="ECO:0000256" key="2">
    <source>
        <dbReference type="ARBA" id="ARBA00023015"/>
    </source>
</evidence>
<dbReference type="AlphaFoldDB" id="A0A367F850"/>
<dbReference type="EMBL" id="QOIM01000017">
    <property type="protein sequence ID" value="RCG25720.1"/>
    <property type="molecule type" value="Genomic_DNA"/>
</dbReference>
<dbReference type="GO" id="GO:0003700">
    <property type="term" value="F:DNA-binding transcription factor activity"/>
    <property type="evidence" value="ECO:0007669"/>
    <property type="project" value="InterPro"/>
</dbReference>
<dbReference type="Gene3D" id="3.40.190.10">
    <property type="entry name" value="Periplasmic binding protein-like II"/>
    <property type="match status" value="2"/>
</dbReference>
<dbReference type="RefSeq" id="WP_114013379.1">
    <property type="nucleotide sequence ID" value="NZ_QOIM01000017.1"/>
</dbReference>
<keyword evidence="3" id="KW-0238">DNA-binding</keyword>
<protein>
    <submittedName>
        <fullName evidence="6">LysR family transcriptional regulator</fullName>
    </submittedName>
</protein>
<dbReference type="Proteomes" id="UP000253507">
    <property type="component" value="Unassembled WGS sequence"/>
</dbReference>
<evidence type="ECO:0000256" key="4">
    <source>
        <dbReference type="ARBA" id="ARBA00023163"/>
    </source>
</evidence>
<dbReference type="InterPro" id="IPR036390">
    <property type="entry name" value="WH_DNA-bd_sf"/>
</dbReference>
<proteinExistence type="inferred from homology"/>
<accession>A0A367F850</accession>
<comment type="caution">
    <text evidence="6">The sequence shown here is derived from an EMBL/GenBank/DDBJ whole genome shotgun (WGS) entry which is preliminary data.</text>
</comment>
<dbReference type="PROSITE" id="PS50931">
    <property type="entry name" value="HTH_LYSR"/>
    <property type="match status" value="1"/>
</dbReference>
<evidence type="ECO:0000256" key="1">
    <source>
        <dbReference type="ARBA" id="ARBA00009437"/>
    </source>
</evidence>
<gene>
    <name evidence="6" type="ORF">DQ392_00240</name>
</gene>
<feature type="domain" description="HTH lysR-type" evidence="5">
    <location>
        <begin position="2"/>
        <end position="59"/>
    </location>
</feature>